<dbReference type="GO" id="GO:0005737">
    <property type="term" value="C:cytoplasm"/>
    <property type="evidence" value="ECO:0007669"/>
    <property type="project" value="TreeGrafter"/>
</dbReference>
<comment type="similarity">
    <text evidence="1 5">Belongs to the aldehyde dehydrogenase family.</text>
</comment>
<accession>A0A6A6P3M8</accession>
<dbReference type="PANTHER" id="PTHR43570:SF11">
    <property type="entry name" value="ALDEHYDE DEHYDROGENASE"/>
    <property type="match status" value="1"/>
</dbReference>
<keyword evidence="2" id="KW-0125">Carotenoid biosynthesis</keyword>
<sequence>MDAIPQFEHTPLEGIPELARDARRTFLSHKTRPIEYRLVQLRKLYWGLKDNEGILAEALKKDIGKPPYETQLMEVGMCENDILYACKNLDKWTKDQKPEDVPLIHMSFRPRIRKDPLGCVLIIGTYNFPIQLCIMPLIGAIAAGCTAVLKPSESAPHTAACMEHIIKTYLDQDAYKIVQGAVAEASSLLDQKWDKIFYTGGDKVGRIVAKRAAETLTPYVLELGGINPAIVTRHADPHLAARRLLWAKLVNAGQVCVSQNYVLVDREILPLFVAELERALKEFHPDGVRKSKDYGRIIDARQFQRLKHMLDETRGRILLGGTMDEEDLFFEPTVVQVEDVKDSLIVEESFGPLIPLLPIDGLDEAIRLANEIHDTPLGVYAFGSKAETTRILNETRSGGISINDAFAHVSVPTLPFGGVGASGQGAYHGRESFEAFTHRRAVASTPSWVEKLIAVRYPPYAGKLKQVELLSGKPNFDRDGRVRLGVLGWVKHVLLSRNLLFTVLGE</sequence>
<dbReference type="CDD" id="cd07135">
    <property type="entry name" value="ALDH_F14-YMR110C"/>
    <property type="match status" value="1"/>
</dbReference>
<evidence type="ECO:0000313" key="9">
    <source>
        <dbReference type="Proteomes" id="UP000799766"/>
    </source>
</evidence>
<dbReference type="EMBL" id="MU001677">
    <property type="protein sequence ID" value="KAF2458630.1"/>
    <property type="molecule type" value="Genomic_DNA"/>
</dbReference>
<reference evidence="8" key="1">
    <citation type="journal article" date="2020" name="Stud. Mycol.">
        <title>101 Dothideomycetes genomes: a test case for predicting lifestyles and emergence of pathogens.</title>
        <authorList>
            <person name="Haridas S."/>
            <person name="Albert R."/>
            <person name="Binder M."/>
            <person name="Bloem J."/>
            <person name="Labutti K."/>
            <person name="Salamov A."/>
            <person name="Andreopoulos B."/>
            <person name="Baker S."/>
            <person name="Barry K."/>
            <person name="Bills G."/>
            <person name="Bluhm B."/>
            <person name="Cannon C."/>
            <person name="Castanera R."/>
            <person name="Culley D."/>
            <person name="Daum C."/>
            <person name="Ezra D."/>
            <person name="Gonzalez J."/>
            <person name="Henrissat B."/>
            <person name="Kuo A."/>
            <person name="Liang C."/>
            <person name="Lipzen A."/>
            <person name="Lutzoni F."/>
            <person name="Magnuson J."/>
            <person name="Mondo S."/>
            <person name="Nolan M."/>
            <person name="Ohm R."/>
            <person name="Pangilinan J."/>
            <person name="Park H.-J."/>
            <person name="Ramirez L."/>
            <person name="Alfaro M."/>
            <person name="Sun H."/>
            <person name="Tritt A."/>
            <person name="Yoshinaga Y."/>
            <person name="Zwiers L.-H."/>
            <person name="Turgeon B."/>
            <person name="Goodwin S."/>
            <person name="Spatafora J."/>
            <person name="Crous P."/>
            <person name="Grigoriev I."/>
        </authorList>
    </citation>
    <scope>NUCLEOTIDE SEQUENCE</scope>
    <source>
        <strain evidence="8">ATCC 16933</strain>
    </source>
</reference>
<gene>
    <name evidence="8" type="ORF">BDY21DRAFT_207728</name>
</gene>
<dbReference type="InterPro" id="IPR015590">
    <property type="entry name" value="Aldehyde_DH_dom"/>
</dbReference>
<evidence type="ECO:0000256" key="5">
    <source>
        <dbReference type="PIRNR" id="PIRNR036492"/>
    </source>
</evidence>
<dbReference type="PIRSF" id="PIRSF036492">
    <property type="entry name" value="ALDH"/>
    <property type="match status" value="1"/>
</dbReference>
<protein>
    <recommendedName>
        <fullName evidence="5">Aldehyde dehydrogenase</fullName>
    </recommendedName>
</protein>
<feature type="active site" evidence="6">
    <location>
        <position position="222"/>
    </location>
</feature>
<organism evidence="8 9">
    <name type="scientific">Lineolata rhizophorae</name>
    <dbReference type="NCBI Taxonomy" id="578093"/>
    <lineage>
        <taxon>Eukaryota</taxon>
        <taxon>Fungi</taxon>
        <taxon>Dikarya</taxon>
        <taxon>Ascomycota</taxon>
        <taxon>Pezizomycotina</taxon>
        <taxon>Dothideomycetes</taxon>
        <taxon>Dothideomycetes incertae sedis</taxon>
        <taxon>Lineolatales</taxon>
        <taxon>Lineolataceae</taxon>
        <taxon>Lineolata</taxon>
    </lineage>
</organism>
<dbReference type="InterPro" id="IPR012394">
    <property type="entry name" value="Aldehyde_DH_NAD(P)"/>
</dbReference>
<dbReference type="PANTHER" id="PTHR43570">
    <property type="entry name" value="ALDEHYDE DEHYDROGENASE"/>
    <property type="match status" value="1"/>
</dbReference>
<name>A0A6A6P3M8_9PEZI</name>
<keyword evidence="3 5" id="KW-0560">Oxidoreductase</keyword>
<dbReference type="InterPro" id="IPR016163">
    <property type="entry name" value="Ald_DH_C"/>
</dbReference>
<dbReference type="AlphaFoldDB" id="A0A6A6P3M8"/>
<dbReference type="FunFam" id="3.40.605.10:FF:000004">
    <property type="entry name" value="Aldehyde dehydrogenase"/>
    <property type="match status" value="1"/>
</dbReference>
<proteinExistence type="inferred from homology"/>
<evidence type="ECO:0000256" key="6">
    <source>
        <dbReference type="PIRSR" id="PIRSR036492-1"/>
    </source>
</evidence>
<evidence type="ECO:0000256" key="4">
    <source>
        <dbReference type="ARBA" id="ARBA00023027"/>
    </source>
</evidence>
<evidence type="ECO:0000256" key="1">
    <source>
        <dbReference type="ARBA" id="ARBA00009986"/>
    </source>
</evidence>
<keyword evidence="4" id="KW-0520">NAD</keyword>
<dbReference type="InterPro" id="IPR016161">
    <property type="entry name" value="Ald_DH/histidinol_DH"/>
</dbReference>
<dbReference type="Pfam" id="PF00171">
    <property type="entry name" value="Aldedh"/>
    <property type="match status" value="1"/>
</dbReference>
<dbReference type="FunFam" id="3.40.309.10:FF:000025">
    <property type="entry name" value="Aldehyde dehydrogenase"/>
    <property type="match status" value="1"/>
</dbReference>
<feature type="domain" description="Aldehyde dehydrogenase" evidence="7">
    <location>
        <begin position="15"/>
        <end position="442"/>
    </location>
</feature>
<dbReference type="Proteomes" id="UP000799766">
    <property type="component" value="Unassembled WGS sequence"/>
</dbReference>
<evidence type="ECO:0000313" key="8">
    <source>
        <dbReference type="EMBL" id="KAF2458630.1"/>
    </source>
</evidence>
<evidence type="ECO:0000256" key="3">
    <source>
        <dbReference type="ARBA" id="ARBA00023002"/>
    </source>
</evidence>
<dbReference type="Gene3D" id="3.40.605.10">
    <property type="entry name" value="Aldehyde Dehydrogenase, Chain A, domain 1"/>
    <property type="match status" value="1"/>
</dbReference>
<evidence type="ECO:0000256" key="2">
    <source>
        <dbReference type="ARBA" id="ARBA00022746"/>
    </source>
</evidence>
<dbReference type="InterPro" id="IPR016162">
    <property type="entry name" value="Ald_DH_N"/>
</dbReference>
<dbReference type="GO" id="GO:0004029">
    <property type="term" value="F:aldehyde dehydrogenase (NAD+) activity"/>
    <property type="evidence" value="ECO:0007669"/>
    <property type="project" value="TreeGrafter"/>
</dbReference>
<dbReference type="GO" id="GO:0016117">
    <property type="term" value="P:carotenoid biosynthetic process"/>
    <property type="evidence" value="ECO:0007669"/>
    <property type="project" value="UniProtKB-KW"/>
</dbReference>
<keyword evidence="9" id="KW-1185">Reference proteome</keyword>
<dbReference type="SUPFAM" id="SSF53720">
    <property type="entry name" value="ALDH-like"/>
    <property type="match status" value="1"/>
</dbReference>
<dbReference type="GO" id="GO:0006081">
    <property type="term" value="P:aldehyde metabolic process"/>
    <property type="evidence" value="ECO:0007669"/>
    <property type="project" value="InterPro"/>
</dbReference>
<feature type="active site" evidence="6">
    <location>
        <position position="256"/>
    </location>
</feature>
<evidence type="ECO:0000259" key="7">
    <source>
        <dbReference type="Pfam" id="PF00171"/>
    </source>
</evidence>
<dbReference type="Gene3D" id="3.40.309.10">
    <property type="entry name" value="Aldehyde Dehydrogenase, Chain A, domain 2"/>
    <property type="match status" value="1"/>
</dbReference>
<dbReference type="OrthoDB" id="440325at2759"/>